<dbReference type="CDD" id="cd05379">
    <property type="entry name" value="CAP_bacterial"/>
    <property type="match status" value="1"/>
</dbReference>
<dbReference type="AlphaFoldDB" id="A0AB39TUP6"/>
<feature type="transmembrane region" description="Helical" evidence="2">
    <location>
        <begin position="52"/>
        <end position="79"/>
    </location>
</feature>
<evidence type="ECO:0000256" key="2">
    <source>
        <dbReference type="SAM" id="Phobius"/>
    </source>
</evidence>
<name>A0AB39TUP6_9ACTN</name>
<feature type="region of interest" description="Disordered" evidence="1">
    <location>
        <begin position="1"/>
        <end position="51"/>
    </location>
</feature>
<dbReference type="PANTHER" id="PTHR31157:SF1">
    <property type="entry name" value="SCP DOMAIN-CONTAINING PROTEIN"/>
    <property type="match status" value="1"/>
</dbReference>
<organism evidence="4">
    <name type="scientific">Streptomyces sp. Y1</name>
    <dbReference type="NCBI Taxonomy" id="3238634"/>
    <lineage>
        <taxon>Bacteria</taxon>
        <taxon>Bacillati</taxon>
        <taxon>Actinomycetota</taxon>
        <taxon>Actinomycetes</taxon>
        <taxon>Kitasatosporales</taxon>
        <taxon>Streptomycetaceae</taxon>
        <taxon>Streptomyces</taxon>
    </lineage>
</organism>
<proteinExistence type="predicted"/>
<feature type="domain" description="SCP" evidence="3">
    <location>
        <begin position="215"/>
        <end position="330"/>
    </location>
</feature>
<sequence>MNSDDRTTILPASGNGGADRSSGGRAARRAAQRNAAQRHAGRGRRARRRGGLTPVTAAVAAVAGTGLLAALAGAGYAAYGGKQTDRDIAAQSVAADGLISAELGTHDGIQVPGAGGVTRVAPAAGSPTGTPTATDTPTAAATPSPTATATATPSATATATASAKATPTAARATATGAPSAAQRTAGGTGGSTGGGSGSAGSAGGGPASGYAQQVVDLVNAERAKAGCGPVTAESRLASAAQSHSDDMADRNYFDHASPEGYHADHRIEATGYRWSTWGENIARGQKDPAAVMDAWMNSPGHRANILNCAFKQLGVGVRTGADGPWWTQVFATPS</sequence>
<keyword evidence="2" id="KW-0472">Membrane</keyword>
<dbReference type="InterPro" id="IPR014044">
    <property type="entry name" value="CAP_dom"/>
</dbReference>
<gene>
    <name evidence="4" type="ORF">AB2U05_32085</name>
</gene>
<dbReference type="PANTHER" id="PTHR31157">
    <property type="entry name" value="SCP DOMAIN-CONTAINING PROTEIN"/>
    <property type="match status" value="1"/>
</dbReference>
<accession>A0AB39TUP6</accession>
<dbReference type="SUPFAM" id="SSF55797">
    <property type="entry name" value="PR-1-like"/>
    <property type="match status" value="1"/>
</dbReference>
<dbReference type="Gene3D" id="3.40.33.10">
    <property type="entry name" value="CAP"/>
    <property type="match status" value="1"/>
</dbReference>
<feature type="region of interest" description="Disordered" evidence="1">
    <location>
        <begin position="112"/>
        <end position="206"/>
    </location>
</feature>
<evidence type="ECO:0000259" key="3">
    <source>
        <dbReference type="Pfam" id="PF00188"/>
    </source>
</evidence>
<feature type="compositionally biased region" description="Gly residues" evidence="1">
    <location>
        <begin position="186"/>
        <end position="206"/>
    </location>
</feature>
<feature type="compositionally biased region" description="Low complexity" evidence="1">
    <location>
        <begin position="121"/>
        <end position="185"/>
    </location>
</feature>
<feature type="compositionally biased region" description="Basic residues" evidence="1">
    <location>
        <begin position="39"/>
        <end position="50"/>
    </location>
</feature>
<dbReference type="EMBL" id="CP163445">
    <property type="protein sequence ID" value="XDQ82814.1"/>
    <property type="molecule type" value="Genomic_DNA"/>
</dbReference>
<evidence type="ECO:0000256" key="1">
    <source>
        <dbReference type="SAM" id="MobiDB-lite"/>
    </source>
</evidence>
<evidence type="ECO:0000313" key="4">
    <source>
        <dbReference type="EMBL" id="XDQ82814.1"/>
    </source>
</evidence>
<keyword evidence="2" id="KW-1133">Transmembrane helix</keyword>
<protein>
    <submittedName>
        <fullName evidence="4">CAP domain-containing protein</fullName>
    </submittedName>
</protein>
<dbReference type="Pfam" id="PF00188">
    <property type="entry name" value="CAP"/>
    <property type="match status" value="1"/>
</dbReference>
<reference evidence="4" key="1">
    <citation type="submission" date="2024-07" db="EMBL/GenBank/DDBJ databases">
        <authorList>
            <person name="Yu S.T."/>
        </authorList>
    </citation>
    <scope>NUCLEOTIDE SEQUENCE</scope>
    <source>
        <strain evidence="4">Y1</strain>
    </source>
</reference>
<dbReference type="RefSeq" id="WP_369185074.1">
    <property type="nucleotide sequence ID" value="NZ_CP163445.1"/>
</dbReference>
<keyword evidence="2" id="KW-0812">Transmembrane</keyword>
<dbReference type="InterPro" id="IPR035940">
    <property type="entry name" value="CAP_sf"/>
</dbReference>